<evidence type="ECO:0000256" key="5">
    <source>
        <dbReference type="ARBA" id="ARBA00022842"/>
    </source>
</evidence>
<dbReference type="PANTHER" id="PTHR11236:SF48">
    <property type="entry name" value="ISOCHORISMATE SYNTHASE MENF"/>
    <property type="match status" value="1"/>
</dbReference>
<evidence type="ECO:0000256" key="9">
    <source>
        <dbReference type="SAM" id="MobiDB-lite"/>
    </source>
</evidence>
<keyword evidence="6 12" id="KW-0456">Lyase</keyword>
<evidence type="ECO:0000256" key="4">
    <source>
        <dbReference type="ARBA" id="ARBA00022723"/>
    </source>
</evidence>
<name>A0A0B6RVX5_BURPL</name>
<dbReference type="HOGENOM" id="CLU_006493_9_3_4"/>
<dbReference type="PANTHER" id="PTHR11236">
    <property type="entry name" value="AMINOBENZOATE/ANTHRANILATE SYNTHASE"/>
    <property type="match status" value="1"/>
</dbReference>
<feature type="domain" description="Anthranilate synthase component I N-terminal" evidence="11">
    <location>
        <begin position="30"/>
        <end position="173"/>
    </location>
</feature>
<dbReference type="InterPro" id="IPR005801">
    <property type="entry name" value="ADC_synthase"/>
</dbReference>
<keyword evidence="5" id="KW-0460">Magnesium</keyword>
<dbReference type="AlphaFoldDB" id="A0A0B6RVX5"/>
<comment type="catalytic activity">
    <reaction evidence="8">
        <text>chorismate + L-glutamine = anthranilate + pyruvate + L-glutamate + H(+)</text>
        <dbReference type="Rhea" id="RHEA:21732"/>
        <dbReference type="ChEBI" id="CHEBI:15361"/>
        <dbReference type="ChEBI" id="CHEBI:15378"/>
        <dbReference type="ChEBI" id="CHEBI:16567"/>
        <dbReference type="ChEBI" id="CHEBI:29748"/>
        <dbReference type="ChEBI" id="CHEBI:29985"/>
        <dbReference type="ChEBI" id="CHEBI:58359"/>
        <dbReference type="EC" id="4.1.3.27"/>
    </reaction>
</comment>
<dbReference type="GO" id="GO:0004049">
    <property type="term" value="F:anthranilate synthase activity"/>
    <property type="evidence" value="ECO:0007669"/>
    <property type="project" value="UniProtKB-EC"/>
</dbReference>
<gene>
    <name evidence="12" type="primary">trpE</name>
    <name evidence="12" type="ORF">BGL_2c14250</name>
</gene>
<protein>
    <recommendedName>
        <fullName evidence="3">Anthranilate synthase component 1</fullName>
    </recommendedName>
</protein>
<evidence type="ECO:0000259" key="11">
    <source>
        <dbReference type="Pfam" id="PF04715"/>
    </source>
</evidence>
<dbReference type="Pfam" id="PF00425">
    <property type="entry name" value="Chorismate_bind"/>
    <property type="match status" value="1"/>
</dbReference>
<evidence type="ECO:0000256" key="1">
    <source>
        <dbReference type="ARBA" id="ARBA00001946"/>
    </source>
</evidence>
<comment type="cofactor">
    <cofactor evidence="1">
        <name>Mg(2+)</name>
        <dbReference type="ChEBI" id="CHEBI:18420"/>
    </cofactor>
</comment>
<evidence type="ECO:0000256" key="8">
    <source>
        <dbReference type="ARBA" id="ARBA00047683"/>
    </source>
</evidence>
<dbReference type="SUPFAM" id="SSF56322">
    <property type="entry name" value="ADC synthase"/>
    <property type="match status" value="1"/>
</dbReference>
<evidence type="ECO:0000256" key="2">
    <source>
        <dbReference type="ARBA" id="ARBA00011575"/>
    </source>
</evidence>
<dbReference type="EMBL" id="CP002581">
    <property type="protein sequence ID" value="AJK49492.1"/>
    <property type="molecule type" value="Genomic_DNA"/>
</dbReference>
<evidence type="ECO:0000256" key="3">
    <source>
        <dbReference type="ARBA" id="ARBA00020653"/>
    </source>
</evidence>
<feature type="domain" description="Chorismate-utilising enzyme C-terminal" evidence="10">
    <location>
        <begin position="230"/>
        <end position="483"/>
    </location>
</feature>
<reference evidence="12 13" key="2">
    <citation type="journal article" date="2016" name="Appl. Microbiol. Biotechnol.">
        <title>Mutations improving production and secretion of extracellular lipase by Burkholderia glumae PG1.</title>
        <authorList>
            <person name="Knapp A."/>
            <person name="Voget S."/>
            <person name="Gao R."/>
            <person name="Zaburannyi N."/>
            <person name="Krysciak D."/>
            <person name="Breuer M."/>
            <person name="Hauer B."/>
            <person name="Streit W.R."/>
            <person name="Muller R."/>
            <person name="Daniel R."/>
            <person name="Jaeger K.E."/>
        </authorList>
    </citation>
    <scope>NUCLEOTIDE SEQUENCE [LARGE SCALE GENOMIC DNA]</scope>
    <source>
        <strain evidence="12 13">PG1</strain>
    </source>
</reference>
<comment type="function">
    <text evidence="7">Part of a heterotetrameric complex that catalyzes the two-step biosynthesis of anthranilate, an intermediate in the biosynthesis of L-tryptophan. In the first step, the glutamine-binding beta subunit (TrpG) of anthranilate synthase (AS) provides the glutamine amidotransferase activity which generates ammonia as a substrate that, along with chorismate, is used in the second step, catalyzed by the large alpha subunit of AS (TrpE) to produce anthranilate. In the absence of TrpG, TrpE can synthesize anthranilate directly from chorismate and high concentrations of ammonia.</text>
</comment>
<dbReference type="Proteomes" id="UP000031838">
    <property type="component" value="Chromosome 2"/>
</dbReference>
<evidence type="ECO:0000313" key="12">
    <source>
        <dbReference type="EMBL" id="AJK49492.1"/>
    </source>
</evidence>
<dbReference type="KEGG" id="bgp:BGL_2c14250"/>
<dbReference type="InterPro" id="IPR006805">
    <property type="entry name" value="Anth_synth_I_N"/>
</dbReference>
<reference evidence="13" key="1">
    <citation type="submission" date="2011-03" db="EMBL/GenBank/DDBJ databases">
        <authorList>
            <person name="Voget S."/>
            <person name="Streit W.R."/>
            <person name="Jaeger K.E."/>
            <person name="Daniel R."/>
        </authorList>
    </citation>
    <scope>NUCLEOTIDE SEQUENCE [LARGE SCALE GENOMIC DNA]</scope>
    <source>
        <strain evidence="13">PG1</strain>
    </source>
</reference>
<keyword evidence="4" id="KW-0479">Metal-binding</keyword>
<dbReference type="InterPro" id="IPR015890">
    <property type="entry name" value="Chorismate_C"/>
</dbReference>
<dbReference type="Pfam" id="PF04715">
    <property type="entry name" value="Anth_synt_I_N"/>
    <property type="match status" value="1"/>
</dbReference>
<dbReference type="GO" id="GO:0000162">
    <property type="term" value="P:L-tryptophan biosynthetic process"/>
    <property type="evidence" value="ECO:0007669"/>
    <property type="project" value="TreeGrafter"/>
</dbReference>
<evidence type="ECO:0000256" key="7">
    <source>
        <dbReference type="ARBA" id="ARBA00025634"/>
    </source>
</evidence>
<dbReference type="Gene3D" id="3.60.120.10">
    <property type="entry name" value="Anthranilate synthase"/>
    <property type="match status" value="1"/>
</dbReference>
<keyword evidence="13" id="KW-1185">Reference proteome</keyword>
<dbReference type="GO" id="GO:0046872">
    <property type="term" value="F:metal ion binding"/>
    <property type="evidence" value="ECO:0007669"/>
    <property type="project" value="UniProtKB-KW"/>
</dbReference>
<evidence type="ECO:0000313" key="13">
    <source>
        <dbReference type="Proteomes" id="UP000031838"/>
    </source>
</evidence>
<dbReference type="RefSeq" id="WP_042627930.1">
    <property type="nucleotide sequence ID" value="NZ_CP002581.1"/>
</dbReference>
<evidence type="ECO:0000259" key="10">
    <source>
        <dbReference type="Pfam" id="PF00425"/>
    </source>
</evidence>
<comment type="subunit">
    <text evidence="2">Heterotetramer consisting of two non-identical subunits: a beta subunit (TrpG) and a large alpha subunit (TrpE).</text>
</comment>
<accession>A0A0B6RVX5</accession>
<proteinExistence type="predicted"/>
<evidence type="ECO:0000256" key="6">
    <source>
        <dbReference type="ARBA" id="ARBA00023239"/>
    </source>
</evidence>
<dbReference type="InterPro" id="IPR019999">
    <property type="entry name" value="Anth_synth_I-like"/>
</dbReference>
<feature type="region of interest" description="Disordered" evidence="9">
    <location>
        <begin position="497"/>
        <end position="516"/>
    </location>
</feature>
<dbReference type="PRINTS" id="PR00095">
    <property type="entry name" value="ANTSNTHASEI"/>
</dbReference>
<organism evidence="12 13">
    <name type="scientific">Burkholderia plantarii</name>
    <dbReference type="NCBI Taxonomy" id="41899"/>
    <lineage>
        <taxon>Bacteria</taxon>
        <taxon>Pseudomonadati</taxon>
        <taxon>Pseudomonadota</taxon>
        <taxon>Betaproteobacteria</taxon>
        <taxon>Burkholderiales</taxon>
        <taxon>Burkholderiaceae</taxon>
        <taxon>Burkholderia</taxon>
    </lineage>
</organism>
<sequence>MLSQDEFTRYGEAGFNLVPLWKVLPLPERLDPLDVYRALANRRDDYLFETGEWENAVFTRHYSTIGLPCSERIELDEDAIRHLRHDHVESEQRTDDPLAALRRLQEGFRVPHFDALPPFSGGLFGYFGFETTRLIEPRLRRVARKPSGLQVPDVVKLVSRELVVIDHRRRQLFCIVHEDPREAGGHARGTARLEAIVAQVQALDAAPERLPGTTQGLTVDAGRLSFGFAREAYEGAVDRIKDYIAAGDVMQVVLAQRMSRPLACDATALYRALGDLAQTPYRYVVNLGECAIVGASPEMLVQQRGDIVTSRPMAGTRRRTQDDAEDARLKEELLADPKEIAEHMMLVDLARNDVGRLAVAGGVQVDELLTVEYFSHVMHIVSTVTGKLPGQVNGLDVLRSTFPAGTLSGASKVRALEVIAELEPHSRGIYGGAVGYLDWRGQAELAITIRTGVLQGGLLHVQSGAGVVKDSVAEREWQETMDKSRMMLLAAELAERQSETETARPGAAQQEATACI</sequence>